<dbReference type="PANTHER" id="PTHR47204:SF1">
    <property type="entry name" value="RIBONUCLEASE H2 SUBUNIT C"/>
    <property type="match status" value="1"/>
</dbReference>
<dbReference type="EMBL" id="ATMH01002580">
    <property type="protein sequence ID" value="EPY32912.1"/>
    <property type="molecule type" value="Genomic_DNA"/>
</dbReference>
<comment type="caution">
    <text evidence="1">The sequence shown here is derived from an EMBL/GenBank/DDBJ whole genome shotgun (WGS) entry which is preliminary data.</text>
</comment>
<evidence type="ECO:0000313" key="1">
    <source>
        <dbReference type="EMBL" id="EPY32912.1"/>
    </source>
</evidence>
<protein>
    <submittedName>
        <fullName evidence="1">Uncharacterized protein</fullName>
    </submittedName>
</protein>
<sequence>MPENAGFAAVEFHSLPIKTYFEGTTNVAENFSSRTRSSTGVEDEPLTNTFRGRFLQGQMICTPKDYSIALLSFSKADPGTRASAMEESIASEVCLVSDANHVFASSDRFVQWEHDRRPENTDTISNWVNLANDLHT</sequence>
<reference evidence="1 2" key="1">
    <citation type="journal article" date="2013" name="PLoS ONE">
        <title>Predicting the Proteins of Angomonas deanei, Strigomonas culicis and Their Respective Endosymbionts Reveals New Aspects of the Trypanosomatidae Family.</title>
        <authorList>
            <person name="Motta M.C."/>
            <person name="Martins A.C."/>
            <person name="de Souza S.S."/>
            <person name="Catta-Preta C.M."/>
            <person name="Silva R."/>
            <person name="Klein C.C."/>
            <person name="de Almeida L.G."/>
            <person name="de Lima Cunha O."/>
            <person name="Ciapina L.P."/>
            <person name="Brocchi M."/>
            <person name="Colabardini A.C."/>
            <person name="de Araujo Lima B."/>
            <person name="Machado C.R."/>
            <person name="de Almeida Soares C.M."/>
            <person name="Probst C.M."/>
            <person name="de Menezes C.B."/>
            <person name="Thompson C.E."/>
            <person name="Bartholomeu D.C."/>
            <person name="Gradia D.F."/>
            <person name="Pavoni D.P."/>
            <person name="Grisard E.C."/>
            <person name="Fantinatti-Garboggini F."/>
            <person name="Marchini F.K."/>
            <person name="Rodrigues-Luiz G.F."/>
            <person name="Wagner G."/>
            <person name="Goldman G.H."/>
            <person name="Fietto J.L."/>
            <person name="Elias M.C."/>
            <person name="Goldman M.H."/>
            <person name="Sagot M.F."/>
            <person name="Pereira M."/>
            <person name="Stoco P.H."/>
            <person name="de Mendonca-Neto R.P."/>
            <person name="Teixeira S.M."/>
            <person name="Maciel T.E."/>
            <person name="de Oliveira Mendes T.A."/>
            <person name="Urmenyi T.P."/>
            <person name="de Souza W."/>
            <person name="Schenkman S."/>
            <person name="de Vasconcelos A.T."/>
        </authorList>
    </citation>
    <scope>NUCLEOTIDE SEQUENCE [LARGE SCALE GENOMIC DNA]</scope>
</reference>
<keyword evidence="2" id="KW-1185">Reference proteome</keyword>
<dbReference type="OrthoDB" id="6222486at2759"/>
<name>S9UPT0_9TRYP</name>
<dbReference type="GO" id="GO:0006401">
    <property type="term" value="P:RNA catabolic process"/>
    <property type="evidence" value="ECO:0007669"/>
    <property type="project" value="InterPro"/>
</dbReference>
<gene>
    <name evidence="1" type="ORF">STCU_02580</name>
</gene>
<accession>S9UPT0</accession>
<dbReference type="PANTHER" id="PTHR47204">
    <property type="entry name" value="OS02G0168900 PROTEIN"/>
    <property type="match status" value="1"/>
</dbReference>
<dbReference type="Gene3D" id="2.40.128.680">
    <property type="match status" value="1"/>
</dbReference>
<dbReference type="GO" id="GO:0032299">
    <property type="term" value="C:ribonuclease H2 complex"/>
    <property type="evidence" value="ECO:0007669"/>
    <property type="project" value="InterPro"/>
</dbReference>
<proteinExistence type="predicted"/>
<dbReference type="Pfam" id="PF08615">
    <property type="entry name" value="RNase_H2_suC"/>
    <property type="match status" value="1"/>
</dbReference>
<evidence type="ECO:0000313" key="2">
    <source>
        <dbReference type="Proteomes" id="UP000015354"/>
    </source>
</evidence>
<dbReference type="AlphaFoldDB" id="S9UPT0"/>
<organism evidence="1 2">
    <name type="scientific">Strigomonas culicis</name>
    <dbReference type="NCBI Taxonomy" id="28005"/>
    <lineage>
        <taxon>Eukaryota</taxon>
        <taxon>Discoba</taxon>
        <taxon>Euglenozoa</taxon>
        <taxon>Kinetoplastea</taxon>
        <taxon>Metakinetoplastina</taxon>
        <taxon>Trypanosomatida</taxon>
        <taxon>Trypanosomatidae</taxon>
        <taxon>Strigomonadinae</taxon>
        <taxon>Strigomonas</taxon>
    </lineage>
</organism>
<dbReference type="InterPro" id="IPR013924">
    <property type="entry name" value="RNase_H2_suC"/>
</dbReference>
<dbReference type="CDD" id="cd09271">
    <property type="entry name" value="RNase_H2-C"/>
    <property type="match status" value="1"/>
</dbReference>
<dbReference type="Proteomes" id="UP000015354">
    <property type="component" value="Unassembled WGS sequence"/>
</dbReference>